<feature type="chain" id="PRO_5031162562" evidence="1">
    <location>
        <begin position="20"/>
        <end position="183"/>
    </location>
</feature>
<evidence type="ECO:0000256" key="1">
    <source>
        <dbReference type="SAM" id="SignalP"/>
    </source>
</evidence>
<accession>A0A7S2GFD3</accession>
<organism evidence="2">
    <name type="scientific">Octactis speculum</name>
    <dbReference type="NCBI Taxonomy" id="3111310"/>
    <lineage>
        <taxon>Eukaryota</taxon>
        <taxon>Sar</taxon>
        <taxon>Stramenopiles</taxon>
        <taxon>Ochrophyta</taxon>
        <taxon>Dictyochophyceae</taxon>
        <taxon>Dictyochales</taxon>
        <taxon>Dictyochaceae</taxon>
        <taxon>Octactis</taxon>
    </lineage>
</organism>
<dbReference type="AlphaFoldDB" id="A0A7S2GFD3"/>
<sequence>MMIISSIVAYVLLVSFVEAYASADASIGLPNVTRILKNVGPIPHCQSAHCGKNKPQGGALIIKMGRSGSSWFASLLDRMQGIHITEEGITHSTGALYSNKQKMMYLINSISGHVFPKKIKYCTKEDIAEIGPPGRLSGVYAVTMSPLSSMNVDYINVLKTSHSKLVVYVRTNIVKKAVAKIRG</sequence>
<keyword evidence="1" id="KW-0732">Signal</keyword>
<gene>
    <name evidence="2" type="ORF">DSPE1174_LOCUS21140</name>
</gene>
<name>A0A7S2GFD3_9STRA</name>
<evidence type="ECO:0000313" key="2">
    <source>
        <dbReference type="EMBL" id="CAD9450595.1"/>
    </source>
</evidence>
<protein>
    <submittedName>
        <fullName evidence="2">Uncharacterized protein</fullName>
    </submittedName>
</protein>
<feature type="signal peptide" evidence="1">
    <location>
        <begin position="1"/>
        <end position="19"/>
    </location>
</feature>
<proteinExistence type="predicted"/>
<reference evidence="2" key="1">
    <citation type="submission" date="2021-01" db="EMBL/GenBank/DDBJ databases">
        <authorList>
            <person name="Corre E."/>
            <person name="Pelletier E."/>
            <person name="Niang G."/>
            <person name="Scheremetjew M."/>
            <person name="Finn R."/>
            <person name="Kale V."/>
            <person name="Holt S."/>
            <person name="Cochrane G."/>
            <person name="Meng A."/>
            <person name="Brown T."/>
            <person name="Cohen L."/>
        </authorList>
    </citation>
    <scope>NUCLEOTIDE SEQUENCE</scope>
    <source>
        <strain evidence="2">CCMP1381</strain>
    </source>
</reference>
<dbReference type="EMBL" id="HBGS01041079">
    <property type="protein sequence ID" value="CAD9450595.1"/>
    <property type="molecule type" value="Transcribed_RNA"/>
</dbReference>